<protein>
    <submittedName>
        <fullName evidence="1">Uncharacterized protein</fullName>
    </submittedName>
</protein>
<evidence type="ECO:0000313" key="1">
    <source>
        <dbReference type="EMBL" id="KEZ20512.1"/>
    </source>
</evidence>
<dbReference type="AlphaFoldDB" id="A0A084ERC0"/>
<dbReference type="RefSeq" id="WP_036431069.1">
    <property type="nucleotide sequence ID" value="NZ_JFDO01000004.1"/>
</dbReference>
<name>A0A084ERC0_MYCCA</name>
<gene>
    <name evidence="1" type="ORF">MCAPa_0880</name>
</gene>
<dbReference type="Proteomes" id="UP000028533">
    <property type="component" value="Unassembled WGS sequence"/>
</dbReference>
<accession>A0A084ERC0</accession>
<proteinExistence type="predicted"/>
<comment type="caution">
    <text evidence="1">The sequence shown here is derived from an EMBL/GenBank/DDBJ whole genome shotgun (WGS) entry which is preliminary data.</text>
</comment>
<reference evidence="1 2" key="1">
    <citation type="submission" date="2014-02" db="EMBL/GenBank/DDBJ databases">
        <title>Genome sequence of Mycoplasma capricolum subsp. capricolum strain 14232.</title>
        <authorList>
            <person name="Sirand-Pugnet P."/>
            <person name="Breton M."/>
            <person name="Dordet-Frisoni E."/>
            <person name="Baranowski E."/>
            <person name="Barre A."/>
            <person name="Couture C."/>
            <person name="Dupuy V."/>
            <person name="Gaurivaud P."/>
            <person name="Jacob D."/>
            <person name="Lemaitre C."/>
            <person name="Manso-Silvan L."/>
            <person name="Nikolski M."/>
            <person name="Nouvel L.-X."/>
            <person name="Poumarat F."/>
            <person name="Tardy F."/>
            <person name="Thebault P."/>
            <person name="Theil S."/>
            <person name="Citti C."/>
            <person name="Thiaucourt F."/>
            <person name="Blanchard A."/>
        </authorList>
    </citation>
    <scope>NUCLEOTIDE SEQUENCE [LARGE SCALE GENOMIC DNA]</scope>
    <source>
        <strain evidence="1 2">14232</strain>
    </source>
</reference>
<organism evidence="1 2">
    <name type="scientific">Mycoplasma capricolum subsp. capricolum 14232</name>
    <dbReference type="NCBI Taxonomy" id="1188238"/>
    <lineage>
        <taxon>Bacteria</taxon>
        <taxon>Bacillati</taxon>
        <taxon>Mycoplasmatota</taxon>
        <taxon>Mollicutes</taxon>
        <taxon>Mycoplasmataceae</taxon>
        <taxon>Mycoplasma</taxon>
    </lineage>
</organism>
<sequence>MNKKEIFDTDFFESGLAYILTNLDFIQEELEQENLQTNLLKKLISDFEDIQEYETWDALTNNLIQAENQILEQILKIKDSTKFNLLNSYFLAKNLAIYLKSNSFLIEQLEKLKSNSFDDLSKDKKEEFFNNLKQEILKNNSELYKQNQKLFNEIFEKKVEFKKIYQLLIKENEFEDFNYANELLFNMLNNNSKFNDKQDLLKLEVLNNAQSLIDFLNFYESSLFDNVEE</sequence>
<dbReference type="EMBL" id="JFDO01000004">
    <property type="protein sequence ID" value="KEZ20512.1"/>
    <property type="molecule type" value="Genomic_DNA"/>
</dbReference>
<evidence type="ECO:0000313" key="2">
    <source>
        <dbReference type="Proteomes" id="UP000028533"/>
    </source>
</evidence>